<gene>
    <name evidence="3" type="ORF">Q8A70_19685</name>
</gene>
<dbReference type="PANTHER" id="PTHR33371">
    <property type="entry name" value="INTERMEMBRANE PHOSPHOLIPID TRANSPORT SYSTEM BINDING PROTEIN MLAD-RELATED"/>
    <property type="match status" value="1"/>
</dbReference>
<reference evidence="4" key="1">
    <citation type="submission" date="2023-08" db="EMBL/GenBank/DDBJ databases">
        <title>Rhodospirillaceae gen. nov., a novel taxon isolated from the Yangtze River Yuezi River estuary sludge.</title>
        <authorList>
            <person name="Ruan L."/>
        </authorList>
    </citation>
    <scope>NUCLEOTIDE SEQUENCE [LARGE SCALE GENOMIC DNA]</scope>
    <source>
        <strain evidence="4">R-7</strain>
    </source>
</reference>
<evidence type="ECO:0000313" key="3">
    <source>
        <dbReference type="EMBL" id="MDQ7249921.1"/>
    </source>
</evidence>
<comment type="caution">
    <text evidence="3">The sequence shown here is derived from an EMBL/GenBank/DDBJ whole genome shotgun (WGS) entry which is preliminary data.</text>
</comment>
<name>A0ABU0YQB9_9PROT</name>
<dbReference type="Pfam" id="PF02470">
    <property type="entry name" value="MlaD"/>
    <property type="match status" value="1"/>
</dbReference>
<keyword evidence="1" id="KW-1133">Transmembrane helix</keyword>
<organism evidence="3 4">
    <name type="scientific">Dongia sedimenti</name>
    <dbReference type="NCBI Taxonomy" id="3064282"/>
    <lineage>
        <taxon>Bacteria</taxon>
        <taxon>Pseudomonadati</taxon>
        <taxon>Pseudomonadota</taxon>
        <taxon>Alphaproteobacteria</taxon>
        <taxon>Rhodospirillales</taxon>
        <taxon>Dongiaceae</taxon>
        <taxon>Dongia</taxon>
    </lineage>
</organism>
<keyword evidence="4" id="KW-1185">Reference proteome</keyword>
<sequence>MRNYSISYVTVGVFVTAMIVALIVTLTLIAGRTGPRDEYRVLFDNVTDLKYGTVVRYEGFPIGTVDKIVPVYENGKYRFGVMISVQKDWKFPADSKAGIRASSFLAAKTIDIGGGKSADLIAVGGDIPGTGAGDMFALMSGLAGRVGALLDTGVVPLIEQLKTSIKQLTETANSQIGGVGGDVRGLVANASAHLDTISASVTELTAGMQTNVDQLHKILSDGNVKAIDQILANLDRASLNADKTLAELNALSIEVNGVAQSIQAMVNRNAKNVDKSTADLEYILRAVSQNIDAITNNLEGTTRNMNEFSRLIRQNPGLLLGGGSPAADKGLTPVPGGQ</sequence>
<feature type="transmembrane region" description="Helical" evidence="1">
    <location>
        <begin position="6"/>
        <end position="30"/>
    </location>
</feature>
<dbReference type="PANTHER" id="PTHR33371:SF4">
    <property type="entry name" value="INTERMEMBRANE PHOSPHOLIPID TRANSPORT SYSTEM BINDING PROTEIN MLAD"/>
    <property type="match status" value="1"/>
</dbReference>
<dbReference type="Proteomes" id="UP001230156">
    <property type="component" value="Unassembled WGS sequence"/>
</dbReference>
<protein>
    <submittedName>
        <fullName evidence="3">MlaD family protein</fullName>
    </submittedName>
</protein>
<proteinExistence type="predicted"/>
<keyword evidence="1" id="KW-0812">Transmembrane</keyword>
<dbReference type="InterPro" id="IPR003399">
    <property type="entry name" value="Mce/MlaD"/>
</dbReference>
<accession>A0ABU0YQB9</accession>
<evidence type="ECO:0000256" key="1">
    <source>
        <dbReference type="SAM" id="Phobius"/>
    </source>
</evidence>
<feature type="domain" description="Mce/MlaD" evidence="2">
    <location>
        <begin position="38"/>
        <end position="112"/>
    </location>
</feature>
<dbReference type="InterPro" id="IPR052336">
    <property type="entry name" value="MlaD_Phospholipid_Transporter"/>
</dbReference>
<evidence type="ECO:0000313" key="4">
    <source>
        <dbReference type="Proteomes" id="UP001230156"/>
    </source>
</evidence>
<dbReference type="RefSeq" id="WP_379958490.1">
    <property type="nucleotide sequence ID" value="NZ_JAUYVI010000006.1"/>
</dbReference>
<dbReference type="EMBL" id="JAUYVI010000006">
    <property type="protein sequence ID" value="MDQ7249921.1"/>
    <property type="molecule type" value="Genomic_DNA"/>
</dbReference>
<evidence type="ECO:0000259" key="2">
    <source>
        <dbReference type="Pfam" id="PF02470"/>
    </source>
</evidence>
<keyword evidence="1" id="KW-0472">Membrane</keyword>